<dbReference type="AlphaFoldDB" id="A0A1J1I3W1"/>
<protein>
    <submittedName>
        <fullName evidence="1">CLUMA_CG008375, isoform A</fullName>
    </submittedName>
</protein>
<dbReference type="EMBL" id="CVRI01000040">
    <property type="protein sequence ID" value="CRK94883.1"/>
    <property type="molecule type" value="Genomic_DNA"/>
</dbReference>
<evidence type="ECO:0000313" key="2">
    <source>
        <dbReference type="Proteomes" id="UP000183832"/>
    </source>
</evidence>
<organism evidence="1 2">
    <name type="scientific">Clunio marinus</name>
    <dbReference type="NCBI Taxonomy" id="568069"/>
    <lineage>
        <taxon>Eukaryota</taxon>
        <taxon>Metazoa</taxon>
        <taxon>Ecdysozoa</taxon>
        <taxon>Arthropoda</taxon>
        <taxon>Hexapoda</taxon>
        <taxon>Insecta</taxon>
        <taxon>Pterygota</taxon>
        <taxon>Neoptera</taxon>
        <taxon>Endopterygota</taxon>
        <taxon>Diptera</taxon>
        <taxon>Nematocera</taxon>
        <taxon>Chironomoidea</taxon>
        <taxon>Chironomidae</taxon>
        <taxon>Clunio</taxon>
    </lineage>
</organism>
<keyword evidence="2" id="KW-1185">Reference proteome</keyword>
<name>A0A1J1I3W1_9DIPT</name>
<accession>A0A1J1I3W1</accession>
<gene>
    <name evidence="1" type="ORF">CLUMA_CG008375</name>
</gene>
<sequence>MDENFHFIAVGLTQICAKDEKENSPTHTRKTHLAFFHSASVLLFQHLMKQECDELHHQLNHLICEAISTLPNGIFGSGLI</sequence>
<evidence type="ECO:0000313" key="1">
    <source>
        <dbReference type="EMBL" id="CRK94883.1"/>
    </source>
</evidence>
<proteinExistence type="predicted"/>
<reference evidence="1 2" key="1">
    <citation type="submission" date="2015-04" db="EMBL/GenBank/DDBJ databases">
        <authorList>
            <person name="Syromyatnikov M.Y."/>
            <person name="Popov V.N."/>
        </authorList>
    </citation>
    <scope>NUCLEOTIDE SEQUENCE [LARGE SCALE GENOMIC DNA]</scope>
</reference>
<dbReference type="Proteomes" id="UP000183832">
    <property type="component" value="Unassembled WGS sequence"/>
</dbReference>